<dbReference type="EMBL" id="BOMY01000034">
    <property type="protein sequence ID" value="GIF22543.1"/>
    <property type="molecule type" value="Genomic_DNA"/>
</dbReference>
<feature type="active site" description="Charge relay system" evidence="5">
    <location>
        <position position="147"/>
    </location>
</feature>
<evidence type="ECO:0000256" key="1">
    <source>
        <dbReference type="ARBA" id="ARBA00011073"/>
    </source>
</evidence>
<dbReference type="SUPFAM" id="SSF52743">
    <property type="entry name" value="Subtilisin-like"/>
    <property type="match status" value="1"/>
</dbReference>
<feature type="active site" description="Charge relay system" evidence="5">
    <location>
        <position position="180"/>
    </location>
</feature>
<comment type="caution">
    <text evidence="10">The sequence shown here is derived from an EMBL/GenBank/DDBJ whole genome shotgun (WGS) entry which is preliminary data.</text>
</comment>
<protein>
    <recommendedName>
        <fullName evidence="12">Peptidase inhibitor I9</fullName>
    </recommendedName>
</protein>
<evidence type="ECO:0008006" key="12">
    <source>
        <dbReference type="Google" id="ProtNLM"/>
    </source>
</evidence>
<dbReference type="Proteomes" id="UP000623608">
    <property type="component" value="Unassembled WGS sequence"/>
</dbReference>
<dbReference type="PANTHER" id="PTHR43806">
    <property type="entry name" value="PEPTIDASE S8"/>
    <property type="match status" value="1"/>
</dbReference>
<dbReference type="InterPro" id="IPR022398">
    <property type="entry name" value="Peptidase_S8_His-AS"/>
</dbReference>
<feature type="domain" description="Peptidase S8/S53" evidence="8">
    <location>
        <begin position="139"/>
        <end position="369"/>
    </location>
</feature>
<dbReference type="GO" id="GO:0005615">
    <property type="term" value="C:extracellular space"/>
    <property type="evidence" value="ECO:0007669"/>
    <property type="project" value="TreeGrafter"/>
</dbReference>
<dbReference type="PROSITE" id="PS00138">
    <property type="entry name" value="SUBTILASE_SER"/>
    <property type="match status" value="1"/>
</dbReference>
<evidence type="ECO:0000313" key="10">
    <source>
        <dbReference type="EMBL" id="GIF22543.1"/>
    </source>
</evidence>
<keyword evidence="2 5" id="KW-0645">Protease</keyword>
<evidence type="ECO:0000259" key="9">
    <source>
        <dbReference type="Pfam" id="PF05922"/>
    </source>
</evidence>
<keyword evidence="11" id="KW-1185">Reference proteome</keyword>
<sequence>MRSTLAAAVAAGAALAITVSAPAFAAAPTSTVLNAGSPDAVAGSYLVTLKDGAVSDAGRLSSRYGGNVTRVFGHAVDGYAAKLTSRQAARLAADPSVASVEADQVVRIADTQSSAPWGLDRSDQRALPLSTTYTYGPSSGVTVYVVDTGITVTHTDFGGRASYGYDAVDGDNVAQDGNGHGTFVAGVAVGTTYGIAKSASVVGVRVLDNNGSGTTAGVIAGIDWVTANARAGYSVANLSLGGGTSSTLDAAVRRSITAGIPYAIAAGNSGVNASNSSPARVTEALTVGATSNTDAKASWSNYGSVLDLFAPGVSITSDWRTSNTATYTGSGTSFSSPHVAGAAALYLAAHPGASVTTVNAAIVNAATTGVVTSPGSGSPNRLLYTATLSS</sequence>
<name>A0A919NQM6_9ACTN</name>
<reference evidence="10" key="1">
    <citation type="submission" date="2021-01" db="EMBL/GenBank/DDBJ databases">
        <title>Whole genome shotgun sequence of Actinoplanes tereljensis NBRC 105297.</title>
        <authorList>
            <person name="Komaki H."/>
            <person name="Tamura T."/>
        </authorList>
    </citation>
    <scope>NUCLEOTIDE SEQUENCE</scope>
    <source>
        <strain evidence="10">NBRC 105297</strain>
    </source>
</reference>
<evidence type="ECO:0000256" key="6">
    <source>
        <dbReference type="RuleBase" id="RU003355"/>
    </source>
</evidence>
<dbReference type="GO" id="GO:0006508">
    <property type="term" value="P:proteolysis"/>
    <property type="evidence" value="ECO:0007669"/>
    <property type="project" value="UniProtKB-KW"/>
</dbReference>
<dbReference type="InterPro" id="IPR023828">
    <property type="entry name" value="Peptidase_S8_Ser-AS"/>
</dbReference>
<dbReference type="InterPro" id="IPR050131">
    <property type="entry name" value="Peptidase_S8_subtilisin-like"/>
</dbReference>
<dbReference type="PRINTS" id="PR00723">
    <property type="entry name" value="SUBTILISIN"/>
</dbReference>
<gene>
    <name evidence="10" type="ORF">Ate02nite_52730</name>
</gene>
<comment type="similarity">
    <text evidence="1 5 6">Belongs to the peptidase S8 family.</text>
</comment>
<dbReference type="InterPro" id="IPR036852">
    <property type="entry name" value="Peptidase_S8/S53_dom_sf"/>
</dbReference>
<feature type="chain" id="PRO_5037895018" description="Peptidase inhibitor I9" evidence="7">
    <location>
        <begin position="26"/>
        <end position="390"/>
    </location>
</feature>
<dbReference type="Gene3D" id="3.30.70.80">
    <property type="entry name" value="Peptidase S8 propeptide/proteinase inhibitor I9"/>
    <property type="match status" value="1"/>
</dbReference>
<dbReference type="AlphaFoldDB" id="A0A919NQM6"/>
<dbReference type="Pfam" id="PF00082">
    <property type="entry name" value="Peptidase_S8"/>
    <property type="match status" value="1"/>
</dbReference>
<evidence type="ECO:0000256" key="7">
    <source>
        <dbReference type="SAM" id="SignalP"/>
    </source>
</evidence>
<dbReference type="PROSITE" id="PS00136">
    <property type="entry name" value="SUBTILASE_ASP"/>
    <property type="match status" value="1"/>
</dbReference>
<evidence type="ECO:0000256" key="2">
    <source>
        <dbReference type="ARBA" id="ARBA00022670"/>
    </source>
</evidence>
<keyword evidence="7" id="KW-0732">Signal</keyword>
<dbReference type="RefSeq" id="WP_239147704.1">
    <property type="nucleotide sequence ID" value="NZ_BOMY01000034.1"/>
</dbReference>
<dbReference type="InterPro" id="IPR000209">
    <property type="entry name" value="Peptidase_S8/S53_dom"/>
</dbReference>
<dbReference type="CDD" id="cd04077">
    <property type="entry name" value="Peptidases_S8_PCSK9_ProteinaseK_like"/>
    <property type="match status" value="1"/>
</dbReference>
<dbReference type="PROSITE" id="PS00137">
    <property type="entry name" value="SUBTILASE_HIS"/>
    <property type="match status" value="1"/>
</dbReference>
<dbReference type="InterPro" id="IPR037045">
    <property type="entry name" value="S8pro/Inhibitor_I9_sf"/>
</dbReference>
<dbReference type="Gene3D" id="3.40.50.200">
    <property type="entry name" value="Peptidase S8/S53 domain"/>
    <property type="match status" value="1"/>
</dbReference>
<dbReference type="InterPro" id="IPR015500">
    <property type="entry name" value="Peptidase_S8_subtilisin-rel"/>
</dbReference>
<dbReference type="SUPFAM" id="SSF54897">
    <property type="entry name" value="Protease propeptides/inhibitors"/>
    <property type="match status" value="1"/>
</dbReference>
<keyword evidence="4 5" id="KW-0720">Serine protease</keyword>
<evidence type="ECO:0000256" key="5">
    <source>
        <dbReference type="PROSITE-ProRule" id="PRU01240"/>
    </source>
</evidence>
<evidence type="ECO:0000259" key="8">
    <source>
        <dbReference type="Pfam" id="PF00082"/>
    </source>
</evidence>
<dbReference type="InterPro" id="IPR023827">
    <property type="entry name" value="Peptidase_S8_Asp-AS"/>
</dbReference>
<dbReference type="GO" id="GO:0004252">
    <property type="term" value="F:serine-type endopeptidase activity"/>
    <property type="evidence" value="ECO:0007669"/>
    <property type="project" value="UniProtKB-UniRule"/>
</dbReference>
<dbReference type="InterPro" id="IPR010259">
    <property type="entry name" value="S8pro/Inhibitor_I9"/>
</dbReference>
<dbReference type="PANTHER" id="PTHR43806:SF11">
    <property type="entry name" value="CEREVISIN-RELATED"/>
    <property type="match status" value="1"/>
</dbReference>
<keyword evidence="3 5" id="KW-0378">Hydrolase</keyword>
<feature type="active site" description="Charge relay system" evidence="5">
    <location>
        <position position="333"/>
    </location>
</feature>
<accession>A0A919NQM6</accession>
<evidence type="ECO:0000256" key="4">
    <source>
        <dbReference type="ARBA" id="ARBA00022825"/>
    </source>
</evidence>
<organism evidence="10 11">
    <name type="scientific">Paractinoplanes tereljensis</name>
    <dbReference type="NCBI Taxonomy" id="571912"/>
    <lineage>
        <taxon>Bacteria</taxon>
        <taxon>Bacillati</taxon>
        <taxon>Actinomycetota</taxon>
        <taxon>Actinomycetes</taxon>
        <taxon>Micromonosporales</taxon>
        <taxon>Micromonosporaceae</taxon>
        <taxon>Paractinoplanes</taxon>
    </lineage>
</organism>
<dbReference type="PROSITE" id="PS51892">
    <property type="entry name" value="SUBTILASE"/>
    <property type="match status" value="1"/>
</dbReference>
<dbReference type="FunFam" id="3.40.50.200:FF:000014">
    <property type="entry name" value="Proteinase K"/>
    <property type="match status" value="1"/>
</dbReference>
<evidence type="ECO:0000313" key="11">
    <source>
        <dbReference type="Proteomes" id="UP000623608"/>
    </source>
</evidence>
<proteinExistence type="inferred from homology"/>
<feature type="domain" description="Inhibitor I9" evidence="9">
    <location>
        <begin position="63"/>
        <end position="108"/>
    </location>
</feature>
<feature type="signal peptide" evidence="7">
    <location>
        <begin position="1"/>
        <end position="25"/>
    </location>
</feature>
<dbReference type="InterPro" id="IPR034193">
    <property type="entry name" value="PCSK9_ProteinaseK-like"/>
</dbReference>
<dbReference type="Pfam" id="PF05922">
    <property type="entry name" value="Inhibitor_I9"/>
    <property type="match status" value="1"/>
</dbReference>
<evidence type="ECO:0000256" key="3">
    <source>
        <dbReference type="ARBA" id="ARBA00022801"/>
    </source>
</evidence>